<evidence type="ECO:0000256" key="9">
    <source>
        <dbReference type="RuleBase" id="RU361157"/>
    </source>
</evidence>
<dbReference type="EMBL" id="VBRY01000001">
    <property type="protein sequence ID" value="TLS69032.1"/>
    <property type="molecule type" value="Genomic_DNA"/>
</dbReference>
<evidence type="ECO:0000313" key="12">
    <source>
        <dbReference type="Proteomes" id="UP000306585"/>
    </source>
</evidence>
<reference evidence="11 12" key="1">
    <citation type="journal article" date="2019" name="Appl. Environ. Microbiol.">
        <title>Environmental Evidence and Genomic Insight of Iron-oxidizing Bacteria Preference Towards More Corrosion Resistant Stainless Steel at Higher Salinities.</title>
        <authorList>
            <person name="Garrison C.E."/>
            <person name="Price K.A."/>
            <person name="Field E.K."/>
        </authorList>
    </citation>
    <scope>NUCLEOTIDE SEQUENCE [LARGE SCALE GENOMIC DNA]</scope>
    <source>
        <strain evidence="11 12">P3</strain>
    </source>
</reference>
<dbReference type="Proteomes" id="UP000306585">
    <property type="component" value="Unassembled WGS sequence"/>
</dbReference>
<keyword evidence="4 9" id="KW-1003">Cell membrane</keyword>
<feature type="transmembrane region" description="Helical" evidence="9">
    <location>
        <begin position="157"/>
        <end position="181"/>
    </location>
</feature>
<gene>
    <name evidence="11" type="ORF">FEF65_00615</name>
</gene>
<keyword evidence="7" id="KW-0762">Sugar transport</keyword>
<accession>A0A5R9GZ57</accession>
<dbReference type="GO" id="GO:0015774">
    <property type="term" value="P:polysaccharide transport"/>
    <property type="evidence" value="ECO:0007669"/>
    <property type="project" value="UniProtKB-KW"/>
</dbReference>
<keyword evidence="12" id="KW-1185">Reference proteome</keyword>
<evidence type="ECO:0000256" key="5">
    <source>
        <dbReference type="ARBA" id="ARBA00022692"/>
    </source>
</evidence>
<keyword evidence="6 9" id="KW-1133">Transmembrane helix</keyword>
<name>A0A5R9GZ57_9PROT</name>
<evidence type="ECO:0000256" key="2">
    <source>
        <dbReference type="ARBA" id="ARBA00007783"/>
    </source>
</evidence>
<dbReference type="PANTHER" id="PTHR30413:SF10">
    <property type="entry name" value="CAPSULE POLYSACCHARIDE EXPORT INNER-MEMBRANE PROTEIN CTRC"/>
    <property type="match status" value="1"/>
</dbReference>
<evidence type="ECO:0000256" key="1">
    <source>
        <dbReference type="ARBA" id="ARBA00004651"/>
    </source>
</evidence>
<sequence>MSGLNRKKKPFVTVRDFYSIVSTHYELIWDLAKRETGERYAGQILGRIWPVLHPLMMMAIYVFIFSFVFKVKIGSEHELPLDYTAYILSGLIPWLVFQEVMAKSTGVIVANANLVKQVVFPVEVLPVKSVLSSMLPLVVSLTVLLLYVLFVSGGLPWTYVLLPVVVALAVILMLGVAFLLSGVGTYFRDIKDIVQVLTVINMYLMPIFYLPMWVPEIFKPIIYINPFSPMIWCFQDALYYGHFEHPWAWMVFSVESLLVFILGFTLFRRFKTMFGNVL</sequence>
<comment type="similarity">
    <text evidence="2 9">Belongs to the ABC-2 integral membrane protein family.</text>
</comment>
<dbReference type="InterPro" id="IPR013525">
    <property type="entry name" value="ABC2_TM"/>
</dbReference>
<evidence type="ECO:0000259" key="10">
    <source>
        <dbReference type="PROSITE" id="PS51012"/>
    </source>
</evidence>
<comment type="subcellular location">
    <subcellularLocation>
        <location evidence="9">Cell inner membrane</location>
        <topology evidence="9">Multi-pass membrane protein</topology>
    </subcellularLocation>
    <subcellularLocation>
        <location evidence="1">Cell membrane</location>
        <topology evidence="1">Multi-pass membrane protein</topology>
    </subcellularLocation>
</comment>
<dbReference type="GO" id="GO:0140359">
    <property type="term" value="F:ABC-type transporter activity"/>
    <property type="evidence" value="ECO:0007669"/>
    <property type="project" value="InterPro"/>
</dbReference>
<keyword evidence="7" id="KW-0625">Polysaccharide transport</keyword>
<dbReference type="Pfam" id="PF01061">
    <property type="entry name" value="ABC2_membrane"/>
    <property type="match status" value="1"/>
</dbReference>
<dbReference type="GO" id="GO:0005886">
    <property type="term" value="C:plasma membrane"/>
    <property type="evidence" value="ECO:0007669"/>
    <property type="project" value="UniProtKB-SubCell"/>
</dbReference>
<dbReference type="AlphaFoldDB" id="A0A5R9GZ57"/>
<evidence type="ECO:0000256" key="3">
    <source>
        <dbReference type="ARBA" id="ARBA00022448"/>
    </source>
</evidence>
<evidence type="ECO:0000256" key="7">
    <source>
        <dbReference type="ARBA" id="ARBA00023047"/>
    </source>
</evidence>
<dbReference type="RefSeq" id="WP_138237847.1">
    <property type="nucleotide sequence ID" value="NZ_VBRY01000001.1"/>
</dbReference>
<organism evidence="11 12">
    <name type="scientific">Mariprofundus erugo</name>
    <dbReference type="NCBI Taxonomy" id="2528639"/>
    <lineage>
        <taxon>Bacteria</taxon>
        <taxon>Pseudomonadati</taxon>
        <taxon>Pseudomonadota</taxon>
        <taxon>Candidatius Mariprofundia</taxon>
        <taxon>Mariprofundales</taxon>
        <taxon>Mariprofundaceae</taxon>
        <taxon>Mariprofundus</taxon>
    </lineage>
</organism>
<dbReference type="PROSITE" id="PS51012">
    <property type="entry name" value="ABC_TM2"/>
    <property type="match status" value="1"/>
</dbReference>
<feature type="transmembrane region" description="Helical" evidence="9">
    <location>
        <begin position="247"/>
        <end position="267"/>
    </location>
</feature>
<keyword evidence="3 9" id="KW-0813">Transport</keyword>
<feature type="transmembrane region" description="Helical" evidence="9">
    <location>
        <begin position="81"/>
        <end position="97"/>
    </location>
</feature>
<feature type="domain" description="ABC transmembrane type-2" evidence="10">
    <location>
        <begin position="45"/>
        <end position="270"/>
    </location>
</feature>
<evidence type="ECO:0000256" key="6">
    <source>
        <dbReference type="ARBA" id="ARBA00022989"/>
    </source>
</evidence>
<feature type="transmembrane region" description="Helical" evidence="9">
    <location>
        <begin position="48"/>
        <end position="69"/>
    </location>
</feature>
<keyword evidence="5 9" id="KW-0812">Transmembrane</keyword>
<feature type="transmembrane region" description="Helical" evidence="9">
    <location>
        <begin position="193"/>
        <end position="214"/>
    </location>
</feature>
<keyword evidence="8 9" id="KW-0472">Membrane</keyword>
<protein>
    <recommendedName>
        <fullName evidence="9">Transport permease protein</fullName>
    </recommendedName>
</protein>
<dbReference type="InterPro" id="IPR047817">
    <property type="entry name" value="ABC2_TM_bact-type"/>
</dbReference>
<proteinExistence type="inferred from homology"/>
<evidence type="ECO:0000256" key="4">
    <source>
        <dbReference type="ARBA" id="ARBA00022475"/>
    </source>
</evidence>
<dbReference type="PANTHER" id="PTHR30413">
    <property type="entry name" value="INNER MEMBRANE TRANSPORT PERMEASE"/>
    <property type="match status" value="1"/>
</dbReference>
<evidence type="ECO:0000256" key="8">
    <source>
        <dbReference type="ARBA" id="ARBA00023136"/>
    </source>
</evidence>
<dbReference type="GO" id="GO:0015920">
    <property type="term" value="P:lipopolysaccharide transport"/>
    <property type="evidence" value="ECO:0007669"/>
    <property type="project" value="TreeGrafter"/>
</dbReference>
<comment type="caution">
    <text evidence="11">The sequence shown here is derived from an EMBL/GenBank/DDBJ whole genome shotgun (WGS) entry which is preliminary data.</text>
</comment>
<evidence type="ECO:0000313" key="11">
    <source>
        <dbReference type="EMBL" id="TLS69032.1"/>
    </source>
</evidence>
<feature type="transmembrane region" description="Helical" evidence="9">
    <location>
        <begin position="130"/>
        <end position="150"/>
    </location>
</feature>